<dbReference type="InterPro" id="IPR011990">
    <property type="entry name" value="TPR-like_helical_dom_sf"/>
</dbReference>
<organism evidence="3">
    <name type="scientific">Guillardia theta (strain CCMP2712)</name>
    <name type="common">Cryptophyte</name>
    <dbReference type="NCBI Taxonomy" id="905079"/>
    <lineage>
        <taxon>Eukaryota</taxon>
        <taxon>Cryptophyceae</taxon>
        <taxon>Pyrenomonadales</taxon>
        <taxon>Geminigeraceae</taxon>
        <taxon>Guillardia</taxon>
    </lineage>
</organism>
<dbReference type="GeneID" id="17298812"/>
<name>L1J239_GUITC</name>
<proteinExistence type="predicted"/>
<reference evidence="4" key="3">
    <citation type="submission" date="2015-06" db="UniProtKB">
        <authorList>
            <consortium name="EnsemblProtists"/>
        </authorList>
    </citation>
    <scope>IDENTIFICATION</scope>
</reference>
<dbReference type="PANTHER" id="PTHR22904:SF523">
    <property type="entry name" value="STRESS-INDUCED-PHOSPHOPROTEIN 1"/>
    <property type="match status" value="1"/>
</dbReference>
<dbReference type="STRING" id="905079.L1J239"/>
<dbReference type="OMA" id="RCTAYLY"/>
<keyword evidence="5" id="KW-1185">Reference proteome</keyword>
<accession>L1J239</accession>
<dbReference type="OrthoDB" id="2423701at2759"/>
<reference evidence="5" key="2">
    <citation type="submission" date="2012-11" db="EMBL/GenBank/DDBJ databases">
        <authorList>
            <person name="Kuo A."/>
            <person name="Curtis B.A."/>
            <person name="Tanifuji G."/>
            <person name="Burki F."/>
            <person name="Gruber A."/>
            <person name="Irimia M."/>
            <person name="Maruyama S."/>
            <person name="Arias M.C."/>
            <person name="Ball S.G."/>
            <person name="Gile G.H."/>
            <person name="Hirakawa Y."/>
            <person name="Hopkins J.F."/>
            <person name="Rensing S.A."/>
            <person name="Schmutz J."/>
            <person name="Symeonidi A."/>
            <person name="Elias M."/>
            <person name="Eveleigh R.J."/>
            <person name="Herman E.K."/>
            <person name="Klute M.J."/>
            <person name="Nakayama T."/>
            <person name="Obornik M."/>
            <person name="Reyes-Prieto A."/>
            <person name="Armbrust E.V."/>
            <person name="Aves S.J."/>
            <person name="Beiko R.G."/>
            <person name="Coutinho P."/>
            <person name="Dacks J.B."/>
            <person name="Durnford D.G."/>
            <person name="Fast N.M."/>
            <person name="Green B.R."/>
            <person name="Grisdale C."/>
            <person name="Hempe F."/>
            <person name="Henrissat B."/>
            <person name="Hoppner M.P."/>
            <person name="Ishida K.-I."/>
            <person name="Kim E."/>
            <person name="Koreny L."/>
            <person name="Kroth P.G."/>
            <person name="Liu Y."/>
            <person name="Malik S.-B."/>
            <person name="Maier U.G."/>
            <person name="McRose D."/>
            <person name="Mock T."/>
            <person name="Neilson J.A."/>
            <person name="Onodera N.T."/>
            <person name="Poole A.M."/>
            <person name="Pritham E.J."/>
            <person name="Richards T.A."/>
            <person name="Rocap G."/>
            <person name="Roy S.W."/>
            <person name="Sarai C."/>
            <person name="Schaack S."/>
            <person name="Shirato S."/>
            <person name="Slamovits C.H."/>
            <person name="Spencer D.F."/>
            <person name="Suzuki S."/>
            <person name="Worden A.Z."/>
            <person name="Zauner S."/>
            <person name="Barry K."/>
            <person name="Bell C."/>
            <person name="Bharti A.K."/>
            <person name="Crow J.A."/>
            <person name="Grimwood J."/>
            <person name="Kramer R."/>
            <person name="Lindquist E."/>
            <person name="Lucas S."/>
            <person name="Salamov A."/>
            <person name="McFadden G.I."/>
            <person name="Lane C.E."/>
            <person name="Keeling P.J."/>
            <person name="Gray M.W."/>
            <person name="Grigoriev I.V."/>
            <person name="Archibald J.M."/>
        </authorList>
    </citation>
    <scope>NUCLEOTIDE SEQUENCE</scope>
    <source>
        <strain evidence="5">CCMP2712</strain>
    </source>
</reference>
<dbReference type="Gene3D" id="1.25.40.10">
    <property type="entry name" value="Tetratricopeptide repeat domain"/>
    <property type="match status" value="1"/>
</dbReference>
<dbReference type="KEGG" id="gtt:GUITHDRAFT_47888"/>
<evidence type="ECO:0000313" key="3">
    <source>
        <dbReference type="EMBL" id="EKX42199.1"/>
    </source>
</evidence>
<evidence type="ECO:0000256" key="1">
    <source>
        <dbReference type="ARBA" id="ARBA00022737"/>
    </source>
</evidence>
<evidence type="ECO:0000313" key="5">
    <source>
        <dbReference type="Proteomes" id="UP000011087"/>
    </source>
</evidence>
<dbReference type="HOGENOM" id="CLU_141867_2_0_1"/>
<dbReference type="EnsemblProtists" id="EKX42199">
    <property type="protein sequence ID" value="EKX42199"/>
    <property type="gene ID" value="GUITHDRAFT_47888"/>
</dbReference>
<keyword evidence="2" id="KW-0802">TPR repeat</keyword>
<dbReference type="SUPFAM" id="SSF48452">
    <property type="entry name" value="TPR-like"/>
    <property type="match status" value="1"/>
</dbReference>
<gene>
    <name evidence="3" type="ORF">GUITHDRAFT_47888</name>
</gene>
<protein>
    <submittedName>
        <fullName evidence="3 4">Uncharacterized protein</fullName>
    </submittedName>
</protein>
<feature type="non-terminal residue" evidence="3">
    <location>
        <position position="1"/>
    </location>
</feature>
<dbReference type="Proteomes" id="UP000011087">
    <property type="component" value="Unassembled WGS sequence"/>
</dbReference>
<evidence type="ECO:0000256" key="2">
    <source>
        <dbReference type="ARBA" id="ARBA00022803"/>
    </source>
</evidence>
<reference evidence="3 5" key="1">
    <citation type="journal article" date="2012" name="Nature">
        <title>Algal genomes reveal evolutionary mosaicism and the fate of nucleomorphs.</title>
        <authorList>
            <consortium name="DOE Joint Genome Institute"/>
            <person name="Curtis B.A."/>
            <person name="Tanifuji G."/>
            <person name="Burki F."/>
            <person name="Gruber A."/>
            <person name="Irimia M."/>
            <person name="Maruyama S."/>
            <person name="Arias M.C."/>
            <person name="Ball S.G."/>
            <person name="Gile G.H."/>
            <person name="Hirakawa Y."/>
            <person name="Hopkins J.F."/>
            <person name="Kuo A."/>
            <person name="Rensing S.A."/>
            <person name="Schmutz J."/>
            <person name="Symeonidi A."/>
            <person name="Elias M."/>
            <person name="Eveleigh R.J."/>
            <person name="Herman E.K."/>
            <person name="Klute M.J."/>
            <person name="Nakayama T."/>
            <person name="Obornik M."/>
            <person name="Reyes-Prieto A."/>
            <person name="Armbrust E.V."/>
            <person name="Aves S.J."/>
            <person name="Beiko R.G."/>
            <person name="Coutinho P."/>
            <person name="Dacks J.B."/>
            <person name="Durnford D.G."/>
            <person name="Fast N.M."/>
            <person name="Green B.R."/>
            <person name="Grisdale C.J."/>
            <person name="Hempel F."/>
            <person name="Henrissat B."/>
            <person name="Hoppner M.P."/>
            <person name="Ishida K."/>
            <person name="Kim E."/>
            <person name="Koreny L."/>
            <person name="Kroth P.G."/>
            <person name="Liu Y."/>
            <person name="Malik S.B."/>
            <person name="Maier U.G."/>
            <person name="McRose D."/>
            <person name="Mock T."/>
            <person name="Neilson J.A."/>
            <person name="Onodera N.T."/>
            <person name="Poole A.M."/>
            <person name="Pritham E.J."/>
            <person name="Richards T.A."/>
            <person name="Rocap G."/>
            <person name="Roy S.W."/>
            <person name="Sarai C."/>
            <person name="Schaack S."/>
            <person name="Shirato S."/>
            <person name="Slamovits C.H."/>
            <person name="Spencer D.F."/>
            <person name="Suzuki S."/>
            <person name="Worden A.Z."/>
            <person name="Zauner S."/>
            <person name="Barry K."/>
            <person name="Bell C."/>
            <person name="Bharti A.K."/>
            <person name="Crow J.A."/>
            <person name="Grimwood J."/>
            <person name="Kramer R."/>
            <person name="Lindquist E."/>
            <person name="Lucas S."/>
            <person name="Salamov A."/>
            <person name="McFadden G.I."/>
            <person name="Lane C.E."/>
            <person name="Keeling P.J."/>
            <person name="Gray M.W."/>
            <person name="Grigoriev I.V."/>
            <person name="Archibald J.M."/>
        </authorList>
    </citation>
    <scope>NUCLEOTIDE SEQUENCE</scope>
    <source>
        <strain evidence="3 5">CCMP2712</strain>
    </source>
</reference>
<dbReference type="GO" id="GO:0051879">
    <property type="term" value="F:Hsp90 protein binding"/>
    <property type="evidence" value="ECO:0007669"/>
    <property type="project" value="TreeGrafter"/>
</dbReference>
<dbReference type="PANTHER" id="PTHR22904">
    <property type="entry name" value="TPR REPEAT CONTAINING PROTEIN"/>
    <property type="match status" value="1"/>
</dbReference>
<keyword evidence="1" id="KW-0677">Repeat</keyword>
<dbReference type="eggNOG" id="KOG0548">
    <property type="taxonomic scope" value="Eukaryota"/>
</dbReference>
<evidence type="ECO:0000313" key="4">
    <source>
        <dbReference type="EnsemblProtists" id="EKX42199"/>
    </source>
</evidence>
<dbReference type="RefSeq" id="XP_005829179.1">
    <property type="nucleotide sequence ID" value="XM_005829122.1"/>
</dbReference>
<dbReference type="PaxDb" id="55529-EKX42199"/>
<dbReference type="EMBL" id="JH993018">
    <property type="protein sequence ID" value="EKX42199.1"/>
    <property type="molecule type" value="Genomic_DNA"/>
</dbReference>
<sequence>KSAQEAKEKGNLALAGAQYDEAVIMYSIGIALDPRNHVLYSNRSAAHAHMRRFGKAKDNAAECVEISPDWWKGYVRLGQA</sequence>
<dbReference type="AlphaFoldDB" id="L1J239"/>
<feature type="non-terminal residue" evidence="3">
    <location>
        <position position="80"/>
    </location>
</feature>